<dbReference type="OrthoDB" id="658844at2"/>
<protein>
    <submittedName>
        <fullName evidence="2">Uncharacterized protein</fullName>
    </submittedName>
</protein>
<evidence type="ECO:0000256" key="1">
    <source>
        <dbReference type="SAM" id="SignalP"/>
    </source>
</evidence>
<dbReference type="STRING" id="926559.JoomaDRAFT_0380"/>
<sequence length="296" mass="31857">MKTFNKILFTTLLGIGLLTSFQSYAQTAPNPQASISTPTHLDVGTINSDATTVTVINDAVLFYNPATSGPSITLTASLDDGNGNVFNSYQWYLVLQNGTENIVSGQTTANLSLAQLAPGYHKYRVYGLVNNEGGTVICQSEEYQDIILFVLSPLDITTTVTLNDNPQEYCANNVFDTPTNLSVTNITADYSANTNGYSNPLGSNFEVSYNWYAVLEGGTANPINLGTAVNNYNISITDPGTYTFYVEVKYVVKTDDGTRSYITYVGNIKDSTGDPFEITITAVPGAPTISIGNITN</sequence>
<dbReference type="eggNOG" id="ENOG5032THC">
    <property type="taxonomic scope" value="Bacteria"/>
</dbReference>
<name>I3C1E4_9FLAO</name>
<dbReference type="HOGENOM" id="CLU_773638_0_0_10"/>
<gene>
    <name evidence="2" type="ORF">JoomaDRAFT_0380</name>
</gene>
<reference evidence="2 3" key="1">
    <citation type="submission" date="2012-02" db="EMBL/GenBank/DDBJ databases">
        <title>Improved High-Quality Draft genome of Joostella marina DSM 19592.</title>
        <authorList>
            <consortium name="US DOE Joint Genome Institute (JGI-PGF)"/>
            <person name="Lucas S."/>
            <person name="Copeland A."/>
            <person name="Lapidus A."/>
            <person name="Bruce D."/>
            <person name="Goodwin L."/>
            <person name="Pitluck S."/>
            <person name="Peters L."/>
            <person name="Chertkov O."/>
            <person name="Ovchinnikova G."/>
            <person name="Kyrpides N."/>
            <person name="Mavromatis K."/>
            <person name="Detter J.C."/>
            <person name="Han C."/>
            <person name="Land M."/>
            <person name="Hauser L."/>
            <person name="Markowitz V."/>
            <person name="Cheng J.-F."/>
            <person name="Hugenholtz P."/>
            <person name="Woyke T."/>
            <person name="Wu D."/>
            <person name="Tindall B."/>
            <person name="Brambilla E."/>
            <person name="Klenk H.-P."/>
            <person name="Eisen J.A."/>
        </authorList>
    </citation>
    <scope>NUCLEOTIDE SEQUENCE [LARGE SCALE GENOMIC DNA]</scope>
    <source>
        <strain evidence="2 3">DSM 19592</strain>
    </source>
</reference>
<dbReference type="Proteomes" id="UP000004690">
    <property type="component" value="Unassembled WGS sequence"/>
</dbReference>
<evidence type="ECO:0000313" key="3">
    <source>
        <dbReference type="Proteomes" id="UP000004690"/>
    </source>
</evidence>
<dbReference type="AlphaFoldDB" id="I3C1E4"/>
<dbReference type="EMBL" id="JH651380">
    <property type="protein sequence ID" value="EIJ37437.1"/>
    <property type="molecule type" value="Genomic_DNA"/>
</dbReference>
<keyword evidence="1" id="KW-0732">Signal</keyword>
<evidence type="ECO:0000313" key="2">
    <source>
        <dbReference type="EMBL" id="EIJ37437.1"/>
    </source>
</evidence>
<feature type="chain" id="PRO_5003669113" evidence="1">
    <location>
        <begin position="26"/>
        <end position="296"/>
    </location>
</feature>
<accession>I3C1E4</accession>
<proteinExistence type="predicted"/>
<dbReference type="RefSeq" id="WP_008616324.1">
    <property type="nucleotide sequence ID" value="NZ_JH651380.1"/>
</dbReference>
<organism evidence="2 3">
    <name type="scientific">Galbibacter orientalis DSM 19592</name>
    <dbReference type="NCBI Taxonomy" id="926559"/>
    <lineage>
        <taxon>Bacteria</taxon>
        <taxon>Pseudomonadati</taxon>
        <taxon>Bacteroidota</taxon>
        <taxon>Flavobacteriia</taxon>
        <taxon>Flavobacteriales</taxon>
        <taxon>Flavobacteriaceae</taxon>
        <taxon>Galbibacter</taxon>
    </lineage>
</organism>
<feature type="signal peptide" evidence="1">
    <location>
        <begin position="1"/>
        <end position="25"/>
    </location>
</feature>
<keyword evidence="3" id="KW-1185">Reference proteome</keyword>